<accession>A0A429GY63</accession>
<reference evidence="2 4" key="2">
    <citation type="journal article" date="2019" name="Nat. Microbiol.">
        <title>Wide diversity of methane and short-chain alkane metabolisms in uncultured archaea.</title>
        <authorList>
            <person name="Borrel G."/>
            <person name="Adam P.S."/>
            <person name="McKay L.J."/>
            <person name="Chen L.X."/>
            <person name="Sierra-Garcia I.N."/>
            <person name="Sieber C.M."/>
            <person name="Letourneur Q."/>
            <person name="Ghozlane A."/>
            <person name="Andersen G.L."/>
            <person name="Li W.J."/>
            <person name="Hallam S.J."/>
            <person name="Muyzer G."/>
            <person name="de Oliveira V.M."/>
            <person name="Inskeep W.P."/>
            <person name="Banfield J.F."/>
            <person name="Gribaldo S."/>
        </authorList>
    </citation>
    <scope>NUCLEOTIDE SEQUENCE [LARGE SCALE GENOMIC DNA]</scope>
    <source>
        <strain evidence="2">NM4</strain>
    </source>
</reference>
<protein>
    <submittedName>
        <fullName evidence="1">Uncharacterized protein</fullName>
    </submittedName>
</protein>
<dbReference type="EMBL" id="RXII01000100">
    <property type="protein sequence ID" value="RZN59828.1"/>
    <property type="molecule type" value="Genomic_DNA"/>
</dbReference>
<proteinExistence type="predicted"/>
<name>A0A429GY63_9CREN</name>
<dbReference type="EMBL" id="RCOS01000010">
    <property type="protein sequence ID" value="RSN78726.1"/>
    <property type="molecule type" value="Genomic_DNA"/>
</dbReference>
<dbReference type="RefSeq" id="WP_125670078.1">
    <property type="nucleotide sequence ID" value="NZ_RCOS01000010.1"/>
</dbReference>
<sequence length="87" mass="9923">MARVIYWTGFPSPPTGFEDLRVVEYKRIFDVDLPPLVIYVGTVLEKGKELPVIVVVEEGEEGAYMYVYESEKAAEEGKKIYAEAYQI</sequence>
<dbReference type="AlphaFoldDB" id="A0A429GY63"/>
<organism evidence="1 3">
    <name type="scientific">Candidatus Methanodesulfokora washburnensis</name>
    <dbReference type="NCBI Taxonomy" id="2478471"/>
    <lineage>
        <taxon>Archaea</taxon>
        <taxon>Thermoproteota</taxon>
        <taxon>Candidatus Korarchaeia</taxon>
        <taxon>Candidatus Korarchaeia incertae sedis</taxon>
        <taxon>Candidatus Methanodesulfokora</taxon>
    </lineage>
</organism>
<dbReference type="Proteomes" id="UP000316217">
    <property type="component" value="Unassembled WGS sequence"/>
</dbReference>
<reference evidence="1 3" key="1">
    <citation type="submission" date="2018-10" db="EMBL/GenBank/DDBJ databases">
        <title>Co-occurring genomic capacity for anaerobic methane metabolism and dissimilatory sulfite reduction discovered in the Korarchaeota.</title>
        <authorList>
            <person name="Mckay L.J."/>
            <person name="Dlakic M."/>
            <person name="Fields M.W."/>
            <person name="Delmont T.O."/>
            <person name="Eren A.M."/>
            <person name="Jay Z.J."/>
            <person name="Klingelsmith K.B."/>
            <person name="Rusch D.B."/>
            <person name="Inskeep W.P."/>
        </authorList>
    </citation>
    <scope>NUCLEOTIDE SEQUENCE [LARGE SCALE GENOMIC DNA]</scope>
    <source>
        <strain evidence="1 3">MDKW</strain>
    </source>
</reference>
<keyword evidence="3" id="KW-1185">Reference proteome</keyword>
<evidence type="ECO:0000313" key="1">
    <source>
        <dbReference type="EMBL" id="RSN78726.1"/>
    </source>
</evidence>
<comment type="caution">
    <text evidence="1">The sequence shown here is derived from an EMBL/GenBank/DDBJ whole genome shotgun (WGS) entry which is preliminary data.</text>
</comment>
<evidence type="ECO:0000313" key="4">
    <source>
        <dbReference type="Proteomes" id="UP000316217"/>
    </source>
</evidence>
<evidence type="ECO:0000313" key="2">
    <source>
        <dbReference type="EMBL" id="RZN59828.1"/>
    </source>
</evidence>
<gene>
    <name evidence="1" type="ORF">D6D85_00520</name>
    <name evidence="2" type="ORF">EF810_06460</name>
</gene>
<dbReference type="Proteomes" id="UP000277582">
    <property type="component" value="Unassembled WGS sequence"/>
</dbReference>
<evidence type="ECO:0000313" key="3">
    <source>
        <dbReference type="Proteomes" id="UP000277582"/>
    </source>
</evidence>